<name>A0A0H4Q0M3_9BACT</name>
<protein>
    <submittedName>
        <fullName evidence="2">NAD-dependent epimerase/dehydratase</fullName>
    </submittedName>
</protein>
<feature type="domain" description="NAD-dependent epimerase/dehydratase" evidence="1">
    <location>
        <begin position="4"/>
        <end position="203"/>
    </location>
</feature>
<proteinExistence type="predicted"/>
<evidence type="ECO:0000259" key="1">
    <source>
        <dbReference type="Pfam" id="PF01370"/>
    </source>
</evidence>
<organism evidence="2 3">
    <name type="scientific">Cyclobacterium amurskyense</name>
    <dbReference type="NCBI Taxonomy" id="320787"/>
    <lineage>
        <taxon>Bacteria</taxon>
        <taxon>Pseudomonadati</taxon>
        <taxon>Bacteroidota</taxon>
        <taxon>Cytophagia</taxon>
        <taxon>Cytophagales</taxon>
        <taxon>Cyclobacteriaceae</taxon>
        <taxon>Cyclobacterium</taxon>
    </lineage>
</organism>
<dbReference type="Gene3D" id="3.40.50.720">
    <property type="entry name" value="NAD(P)-binding Rossmann-like Domain"/>
    <property type="match status" value="1"/>
</dbReference>
<dbReference type="PANTHER" id="PTHR43245">
    <property type="entry name" value="BIFUNCTIONAL POLYMYXIN RESISTANCE PROTEIN ARNA"/>
    <property type="match status" value="1"/>
</dbReference>
<dbReference type="OrthoDB" id="112777at2"/>
<keyword evidence="3" id="KW-1185">Reference proteome</keyword>
<dbReference type="InterPro" id="IPR036291">
    <property type="entry name" value="NAD(P)-bd_dom_sf"/>
</dbReference>
<dbReference type="AlphaFoldDB" id="A0A0H4Q0M3"/>
<dbReference type="KEGG" id="camu:CA2015_4860"/>
<accession>A0A0H4Q0M3</accession>
<dbReference type="PATRIC" id="fig|320787.5.peg.5316"/>
<dbReference type="SUPFAM" id="SSF51735">
    <property type="entry name" value="NAD(P)-binding Rossmann-fold domains"/>
    <property type="match status" value="1"/>
</dbReference>
<gene>
    <name evidence="2" type="ORF">CA2015_4860</name>
</gene>
<dbReference type="STRING" id="320787.CA2015_4860"/>
<dbReference type="EMBL" id="CP012040">
    <property type="protein sequence ID" value="AKP54182.1"/>
    <property type="molecule type" value="Genomic_DNA"/>
</dbReference>
<dbReference type="InterPro" id="IPR050177">
    <property type="entry name" value="Lipid_A_modif_metabolic_enz"/>
</dbReference>
<dbReference type="InterPro" id="IPR001509">
    <property type="entry name" value="Epimerase_deHydtase"/>
</dbReference>
<reference evidence="2 3" key="1">
    <citation type="submission" date="2015-07" db="EMBL/GenBank/DDBJ databases">
        <authorList>
            <person name="Kim K.M."/>
        </authorList>
    </citation>
    <scope>NUCLEOTIDE SEQUENCE [LARGE SCALE GENOMIC DNA]</scope>
    <source>
        <strain evidence="2 3">KCTC 12363</strain>
    </source>
</reference>
<dbReference type="Pfam" id="PF01370">
    <property type="entry name" value="Epimerase"/>
    <property type="match status" value="1"/>
</dbReference>
<evidence type="ECO:0000313" key="2">
    <source>
        <dbReference type="EMBL" id="AKP54182.1"/>
    </source>
</evidence>
<sequence>MQTILGSGGAIGTELAKALKAYTSDIRLVSRSPKKVNDSDALFAADILDTKALKNAIHGSSIVYVTVGFTYSHKKWAEKWVPFIENVITFCSEENCKLVFFDNIYMYDPGFLNGMTEETPVNPPSKKGAVRAKVARMILDAIASNKIQALIARSADFYGPSISNNSLLTEMVFKPLSQGKKANWLVSDRYVHSFTYTIDAAVATALLGNTDTAYGQVWHLPTASAPYTGKQWIEHIAKGLGTIPKIQLAPKFLIKIMGIFNPIMRESVEMLYQYDRDYVFDSSKFEKAFDYTPTPYELGIKKIIETDYKQIKDK</sequence>
<dbReference type="PANTHER" id="PTHR43245:SF13">
    <property type="entry name" value="UDP-D-APIOSE_UDP-D-XYLOSE SYNTHASE 2"/>
    <property type="match status" value="1"/>
</dbReference>
<dbReference type="RefSeq" id="WP_048644193.1">
    <property type="nucleotide sequence ID" value="NZ_CP012040.1"/>
</dbReference>
<evidence type="ECO:0000313" key="3">
    <source>
        <dbReference type="Proteomes" id="UP000036520"/>
    </source>
</evidence>
<dbReference type="Proteomes" id="UP000036520">
    <property type="component" value="Chromosome"/>
</dbReference>